<evidence type="ECO:0000256" key="6">
    <source>
        <dbReference type="PIRSR" id="PIRSR000894-2"/>
    </source>
</evidence>
<protein>
    <recommendedName>
        <fullName evidence="2">3-phytase</fullName>
        <ecNumber evidence="2">3.1.3.8</ecNumber>
    </recommendedName>
</protein>
<dbReference type="AlphaFoldDB" id="A0A1V6RE08"/>
<gene>
    <name evidence="7" type="ORF">PENVUL_c060G05119</name>
</gene>
<dbReference type="PANTHER" id="PTHR20963">
    <property type="entry name" value="MULTIPLE INOSITOL POLYPHOSPHATE PHOSPHATASE-RELATED"/>
    <property type="match status" value="1"/>
</dbReference>
<evidence type="ECO:0000313" key="8">
    <source>
        <dbReference type="Proteomes" id="UP000191518"/>
    </source>
</evidence>
<evidence type="ECO:0000313" key="7">
    <source>
        <dbReference type="EMBL" id="OQE00045.1"/>
    </source>
</evidence>
<evidence type="ECO:0000256" key="2">
    <source>
        <dbReference type="ARBA" id="ARBA00012632"/>
    </source>
</evidence>
<keyword evidence="8" id="KW-1185">Reference proteome</keyword>
<keyword evidence="6" id="KW-1015">Disulfide bond</keyword>
<comment type="similarity">
    <text evidence="1">Belongs to the histidine acid phosphatase family.</text>
</comment>
<keyword evidence="3" id="KW-0378">Hydrolase</keyword>
<evidence type="ECO:0000256" key="5">
    <source>
        <dbReference type="PIRSR" id="PIRSR000894-1"/>
    </source>
</evidence>
<evidence type="ECO:0000256" key="4">
    <source>
        <dbReference type="ARBA" id="ARBA00023180"/>
    </source>
</evidence>
<dbReference type="Pfam" id="PF00328">
    <property type="entry name" value="His_Phos_2"/>
    <property type="match status" value="1"/>
</dbReference>
<feature type="active site" description="Nucleophile" evidence="5">
    <location>
        <position position="65"/>
    </location>
</feature>
<dbReference type="InterPro" id="IPR029033">
    <property type="entry name" value="His_PPase_superfam"/>
</dbReference>
<name>A0A1V6RE08_9EURO</name>
<feature type="disulfide bond" evidence="6">
    <location>
        <begin position="54"/>
        <end position="396"/>
    </location>
</feature>
<dbReference type="PIRSF" id="PIRSF000894">
    <property type="entry name" value="Acid_phosphatase"/>
    <property type="match status" value="1"/>
</dbReference>
<dbReference type="Gene3D" id="3.40.50.1240">
    <property type="entry name" value="Phosphoglycerate mutase-like"/>
    <property type="match status" value="1"/>
</dbReference>
<proteinExistence type="inferred from homology"/>
<dbReference type="STRING" id="29845.A0A1V6RE08"/>
<keyword evidence="4" id="KW-0325">Glycoprotein</keyword>
<feature type="active site" description="Proton donor" evidence="5">
    <location>
        <position position="347"/>
    </location>
</feature>
<dbReference type="GO" id="GO:0003993">
    <property type="term" value="F:acid phosphatase activity"/>
    <property type="evidence" value="ECO:0007669"/>
    <property type="project" value="TreeGrafter"/>
</dbReference>
<accession>A0A1V6RE08</accession>
<evidence type="ECO:0000256" key="1">
    <source>
        <dbReference type="ARBA" id="ARBA00005375"/>
    </source>
</evidence>
<dbReference type="PANTHER" id="PTHR20963:SF23">
    <property type="entry name" value="3-PHYTASE"/>
    <property type="match status" value="1"/>
</dbReference>
<dbReference type="EC" id="3.1.3.8" evidence="2"/>
<dbReference type="InterPro" id="IPR016274">
    <property type="entry name" value="Histidine_acid_Pase_euk"/>
</dbReference>
<dbReference type="CDD" id="cd07061">
    <property type="entry name" value="HP_HAP_like"/>
    <property type="match status" value="1"/>
</dbReference>
<dbReference type="OrthoDB" id="6509975at2759"/>
<dbReference type="PROSITE" id="PS00616">
    <property type="entry name" value="HIS_ACID_PHOSPHAT_1"/>
    <property type="match status" value="1"/>
</dbReference>
<reference evidence="8" key="1">
    <citation type="journal article" date="2017" name="Nat. Microbiol.">
        <title>Global analysis of biosynthetic gene clusters reveals vast potential of secondary metabolite production in Penicillium species.</title>
        <authorList>
            <person name="Nielsen J.C."/>
            <person name="Grijseels S."/>
            <person name="Prigent S."/>
            <person name="Ji B."/>
            <person name="Dainat J."/>
            <person name="Nielsen K.F."/>
            <person name="Frisvad J.C."/>
            <person name="Workman M."/>
            <person name="Nielsen J."/>
        </authorList>
    </citation>
    <scope>NUCLEOTIDE SEQUENCE [LARGE SCALE GENOMIC DNA]</scope>
    <source>
        <strain evidence="8">IBT 29486</strain>
    </source>
</reference>
<sequence>MKSSMLCALMGMATVGYCRPSKEYLDPLENAGSNSPWFAGPNVNRISSDVPDKCTVRQAAYVVRHGSRFPDTGAYNDWVALHDKIQAAAQKKGFKAKGALEFISEWKPVLTNPELQIAQESMTGWKEASDLGFQLRAKYPDFYEDGNPFYVWANQYKFPISESRVVQTARSFLSGYMYEFADEYGTVVSVNATGSAAAIGNSLGPSDLCPSFAATNSGGNNVTNWDATWLPKAVKRMNSKVNKDLKFTETDVLFFPYICAYESQIVGRVSPWCDVFTQDELRNYAYEQDLNYYYTVGPGSDGPAKVLFLPFLKSLVSTLEAGPGHIGVAADGSEFEVPKLIMSFLNDNQVTELTAAMGVFDDEKPLSSDSMPSKHLYQAAHFVTMRGTVAFEVMDCTDRKGKKTTPYIRTLLNDAVYPISKCQDGPGNSCALSKYSALIDKKIKKAGEFSDYCNVTDPARPKTAAGASFFHDLTLDFLTFVKP</sequence>
<dbReference type="InterPro" id="IPR000560">
    <property type="entry name" value="His_Pase_clade-2"/>
</dbReference>
<comment type="caution">
    <text evidence="7">The sequence shown here is derived from an EMBL/GenBank/DDBJ whole genome shotgun (WGS) entry which is preliminary data.</text>
</comment>
<feature type="disulfide bond" evidence="6">
    <location>
        <begin position="259"/>
        <end position="273"/>
    </location>
</feature>
<dbReference type="Proteomes" id="UP000191518">
    <property type="component" value="Unassembled WGS sequence"/>
</dbReference>
<organism evidence="7 8">
    <name type="scientific">Penicillium vulpinum</name>
    <dbReference type="NCBI Taxonomy" id="29845"/>
    <lineage>
        <taxon>Eukaryota</taxon>
        <taxon>Fungi</taxon>
        <taxon>Dikarya</taxon>
        <taxon>Ascomycota</taxon>
        <taxon>Pezizomycotina</taxon>
        <taxon>Eurotiomycetes</taxon>
        <taxon>Eurotiomycetidae</taxon>
        <taxon>Eurotiales</taxon>
        <taxon>Aspergillaceae</taxon>
        <taxon>Penicillium</taxon>
    </lineage>
</organism>
<feature type="disulfide bond" evidence="6">
    <location>
        <begin position="422"/>
        <end position="430"/>
    </location>
</feature>
<dbReference type="GO" id="GO:0009277">
    <property type="term" value="C:fungal-type cell wall"/>
    <property type="evidence" value="ECO:0007669"/>
    <property type="project" value="TreeGrafter"/>
</dbReference>
<dbReference type="GO" id="GO:0016158">
    <property type="term" value="F:inositol hexakisphosphate 3-phosphatase activity"/>
    <property type="evidence" value="ECO:0007669"/>
    <property type="project" value="UniProtKB-EC"/>
</dbReference>
<evidence type="ECO:0000256" key="3">
    <source>
        <dbReference type="ARBA" id="ARBA00022801"/>
    </source>
</evidence>
<dbReference type="EMBL" id="MDYP01000060">
    <property type="protein sequence ID" value="OQE00045.1"/>
    <property type="molecule type" value="Genomic_DNA"/>
</dbReference>
<dbReference type="SUPFAM" id="SSF53254">
    <property type="entry name" value="Phosphoglycerate mutase-like"/>
    <property type="match status" value="1"/>
</dbReference>
<dbReference type="InterPro" id="IPR033379">
    <property type="entry name" value="Acid_Pase_AS"/>
</dbReference>